<keyword evidence="4" id="KW-1185">Reference proteome</keyword>
<name>A0ABP1REA7_9HEXA</name>
<dbReference type="InterPro" id="IPR013766">
    <property type="entry name" value="Thioredoxin_domain"/>
</dbReference>
<dbReference type="Pfam" id="PF00085">
    <property type="entry name" value="Thioredoxin"/>
    <property type="match status" value="1"/>
</dbReference>
<sequence>MENMETQIRQAVAHAAKEIEKQVDEEIERLQNPDELEKLKEERIKKLKQLATQKTEWRKLGHGEYDEIPDEKSFFEVSKKSPRVVAHFSRDATERCKIVDKHLKILAQNHVETRFVKLNAEKSPFLTDRLKIKVLPTILILKDATVVDRIIGFSDLGGVDDFRTEMLEWRLARCDGVFYQGDKDQPPEFKQKKRQVMRTIRGKADFDSDESDDE</sequence>
<gene>
    <name evidence="3" type="ORF">ODALV1_LOCUS21787</name>
</gene>
<organism evidence="3 4">
    <name type="scientific">Orchesella dallaii</name>
    <dbReference type="NCBI Taxonomy" id="48710"/>
    <lineage>
        <taxon>Eukaryota</taxon>
        <taxon>Metazoa</taxon>
        <taxon>Ecdysozoa</taxon>
        <taxon>Arthropoda</taxon>
        <taxon>Hexapoda</taxon>
        <taxon>Collembola</taxon>
        <taxon>Entomobryomorpha</taxon>
        <taxon>Entomobryoidea</taxon>
        <taxon>Orchesellidae</taxon>
        <taxon>Orchesellinae</taxon>
        <taxon>Orchesella</taxon>
    </lineage>
</organism>
<dbReference type="Proteomes" id="UP001642540">
    <property type="component" value="Unassembled WGS sequence"/>
</dbReference>
<evidence type="ECO:0000313" key="3">
    <source>
        <dbReference type="EMBL" id="CAL8127329.1"/>
    </source>
</evidence>
<dbReference type="SUPFAM" id="SSF52833">
    <property type="entry name" value="Thioredoxin-like"/>
    <property type="match status" value="1"/>
</dbReference>
<feature type="domain" description="Thioredoxin" evidence="2">
    <location>
        <begin position="76"/>
        <end position="154"/>
    </location>
</feature>
<reference evidence="3 4" key="1">
    <citation type="submission" date="2024-08" db="EMBL/GenBank/DDBJ databases">
        <authorList>
            <person name="Cucini C."/>
            <person name="Frati F."/>
        </authorList>
    </citation>
    <scope>NUCLEOTIDE SEQUENCE [LARGE SCALE GENOMIC DNA]</scope>
</reference>
<accession>A0ABP1REA7</accession>
<evidence type="ECO:0000259" key="2">
    <source>
        <dbReference type="Pfam" id="PF00085"/>
    </source>
</evidence>
<dbReference type="EMBL" id="CAXLJM020000072">
    <property type="protein sequence ID" value="CAL8127329.1"/>
    <property type="molecule type" value="Genomic_DNA"/>
</dbReference>
<dbReference type="CDD" id="cd02989">
    <property type="entry name" value="Phd_like_TxnDC9"/>
    <property type="match status" value="1"/>
</dbReference>
<evidence type="ECO:0000313" key="4">
    <source>
        <dbReference type="Proteomes" id="UP001642540"/>
    </source>
</evidence>
<dbReference type="Gene3D" id="3.40.30.10">
    <property type="entry name" value="Glutaredoxin"/>
    <property type="match status" value="1"/>
</dbReference>
<dbReference type="InterPro" id="IPR036249">
    <property type="entry name" value="Thioredoxin-like_sf"/>
</dbReference>
<comment type="caution">
    <text evidence="3">The sequence shown here is derived from an EMBL/GenBank/DDBJ whole genome shotgun (WGS) entry which is preliminary data.</text>
</comment>
<protein>
    <recommendedName>
        <fullName evidence="1">Thioredoxin domain-containing protein 9</fullName>
    </recommendedName>
</protein>
<evidence type="ECO:0000256" key="1">
    <source>
        <dbReference type="ARBA" id="ARBA00026148"/>
    </source>
</evidence>
<dbReference type="PANTHER" id="PTHR21148">
    <property type="entry name" value="THIOREDOXIN DOMAIN-CONTAINING PROTEIN 9"/>
    <property type="match status" value="1"/>
</dbReference>
<proteinExistence type="predicted"/>